<dbReference type="EMBL" id="QOWE01000004">
    <property type="protein sequence ID" value="RCR70528.1"/>
    <property type="molecule type" value="Genomic_DNA"/>
</dbReference>
<dbReference type="RefSeq" id="WP_114405097.1">
    <property type="nucleotide sequence ID" value="NZ_QOWE01000004.1"/>
</dbReference>
<dbReference type="Pfam" id="PF13671">
    <property type="entry name" value="AAA_33"/>
    <property type="match status" value="1"/>
</dbReference>
<evidence type="ECO:0000313" key="2">
    <source>
        <dbReference type="Proteomes" id="UP000253383"/>
    </source>
</evidence>
<reference evidence="1 2" key="1">
    <citation type="submission" date="2018-07" db="EMBL/GenBank/DDBJ databases">
        <title>Genome analysis of Larkinella rosea.</title>
        <authorList>
            <person name="Zhou Z."/>
            <person name="Wang G."/>
        </authorList>
    </citation>
    <scope>NUCLEOTIDE SEQUENCE [LARGE SCALE GENOMIC DNA]</scope>
    <source>
        <strain evidence="2">zzj9</strain>
    </source>
</reference>
<comment type="caution">
    <text evidence="1">The sequence shown here is derived from an EMBL/GenBank/DDBJ whole genome shotgun (WGS) entry which is preliminary data.</text>
</comment>
<dbReference type="PANTHER" id="PTHR43883:SF1">
    <property type="entry name" value="GLUCONOKINASE"/>
    <property type="match status" value="1"/>
</dbReference>
<dbReference type="PANTHER" id="PTHR43883">
    <property type="entry name" value="SLR0207 PROTEIN"/>
    <property type="match status" value="1"/>
</dbReference>
<sequence>MISEPQLADLIRQESQQKARRYFQLALRYAVLGSQPAILVCMGGAATGKSTLAASLSDELGLAILNSDRIRKQQAGIDPFYRLPESERWLLYDQAVTQNVYQEMGSRGLREALQTGAVILDATYRDQDNLENLQRICPKKNVRLFVIQTEAPIELIRQRLKQRETQPSVSDLRISDYVPGQFEITYAIEEYVKNGLKVNTHGLTRDTIDQEIIPWLIQQAHPALPVALQSRPS</sequence>
<dbReference type="InterPro" id="IPR027417">
    <property type="entry name" value="P-loop_NTPase"/>
</dbReference>
<accession>A0A368JSB8</accession>
<evidence type="ECO:0008006" key="3">
    <source>
        <dbReference type="Google" id="ProtNLM"/>
    </source>
</evidence>
<dbReference type="Proteomes" id="UP000253383">
    <property type="component" value="Unassembled WGS sequence"/>
</dbReference>
<name>A0A368JSB8_9BACT</name>
<gene>
    <name evidence="1" type="ORF">DUE52_06145</name>
</gene>
<dbReference type="OrthoDB" id="9810277at2"/>
<organism evidence="1 2">
    <name type="scientific">Larkinella punicea</name>
    <dbReference type="NCBI Taxonomy" id="2315727"/>
    <lineage>
        <taxon>Bacteria</taxon>
        <taxon>Pseudomonadati</taxon>
        <taxon>Bacteroidota</taxon>
        <taxon>Cytophagia</taxon>
        <taxon>Cytophagales</taxon>
        <taxon>Spirosomataceae</taxon>
        <taxon>Larkinella</taxon>
    </lineage>
</organism>
<evidence type="ECO:0000313" key="1">
    <source>
        <dbReference type="EMBL" id="RCR70528.1"/>
    </source>
</evidence>
<dbReference type="AlphaFoldDB" id="A0A368JSB8"/>
<dbReference type="Gene3D" id="3.40.50.300">
    <property type="entry name" value="P-loop containing nucleotide triphosphate hydrolases"/>
    <property type="match status" value="1"/>
</dbReference>
<dbReference type="SUPFAM" id="SSF52540">
    <property type="entry name" value="P-loop containing nucleoside triphosphate hydrolases"/>
    <property type="match status" value="1"/>
</dbReference>
<proteinExistence type="predicted"/>
<protein>
    <recommendedName>
        <fullName evidence="3">UDP-N-acetylglucosamine kinase</fullName>
    </recommendedName>
</protein>
<keyword evidence="2" id="KW-1185">Reference proteome</keyword>
<dbReference type="InterPro" id="IPR052732">
    <property type="entry name" value="Cell-binding_unc_protein"/>
</dbReference>